<evidence type="ECO:0000313" key="1">
    <source>
        <dbReference type="EMBL" id="XDJ61193.1"/>
    </source>
</evidence>
<dbReference type="Pfam" id="PF15931">
    <property type="entry name" value="DUF4747"/>
    <property type="match status" value="1"/>
</dbReference>
<dbReference type="RefSeq" id="WP_368648604.1">
    <property type="nucleotide sequence ID" value="NZ_CP158259.1"/>
</dbReference>
<protein>
    <submittedName>
        <fullName evidence="3">DUF4747 family protein</fullName>
    </submittedName>
</protein>
<name>A0AB39EM05_9BURK</name>
<dbReference type="EMBL" id="CP158261">
    <property type="protein sequence ID" value="XDJ67315.1"/>
    <property type="molecule type" value="Genomic_DNA"/>
</dbReference>
<gene>
    <name evidence="3" type="ORF">ABRY91_04605</name>
    <name evidence="1" type="ORF">ABRY92_00775</name>
    <name evidence="2" type="ORF">ABRZ03_02235</name>
</gene>
<dbReference type="EMBL" id="CP158260">
    <property type="protein sequence ID" value="XDJ64191.1"/>
    <property type="molecule type" value="Genomic_DNA"/>
</dbReference>
<dbReference type="InterPro" id="IPR031832">
    <property type="entry name" value="DUF4747"/>
</dbReference>
<dbReference type="EMBL" id="CP158259">
    <property type="protein sequence ID" value="XDJ61193.1"/>
    <property type="molecule type" value="Genomic_DNA"/>
</dbReference>
<evidence type="ECO:0000313" key="3">
    <source>
        <dbReference type="EMBL" id="XDJ67315.1"/>
    </source>
</evidence>
<reference evidence="3" key="1">
    <citation type="submission" date="2024-05" db="EMBL/GenBank/DDBJ databases">
        <authorList>
            <person name="Luo Y.-C."/>
            <person name="Nicholds J."/>
            <person name="Mortimer T."/>
            <person name="Maboni G."/>
        </authorList>
    </citation>
    <scope>NUCLEOTIDE SEQUENCE</scope>
    <source>
        <strain evidence="3">145849</strain>
        <strain evidence="2">145850</strain>
        <strain evidence="1">145852</strain>
    </source>
</reference>
<organism evidence="3">
    <name type="scientific">Castellaniella ginsengisoli</name>
    <dbReference type="NCBI Taxonomy" id="546114"/>
    <lineage>
        <taxon>Bacteria</taxon>
        <taxon>Pseudomonadati</taxon>
        <taxon>Pseudomonadota</taxon>
        <taxon>Betaproteobacteria</taxon>
        <taxon>Burkholderiales</taxon>
        <taxon>Alcaligenaceae</taxon>
        <taxon>Castellaniella</taxon>
    </lineage>
</organism>
<proteinExistence type="predicted"/>
<evidence type="ECO:0000313" key="2">
    <source>
        <dbReference type="EMBL" id="XDJ64191.1"/>
    </source>
</evidence>
<sequence length="290" mass="33288">MARDRSFEVSGLNIRVHSKHTEDEYEALWRMLHTRRRSSVWGYDALMIGEVYPPRGKMEAPYLFGDLYKFLNIDPNDPWFDVARKKPATKEDVSEIVIPDNLKPNFSFCPYIFDLRKHKLYFISKSSEGVGVSPSRVKRLIEYLSGAREIGDRFNDVNVTILTDRKKVSELLSWEVIRTLEIYIERPNANDKADERRALDKLNGMRANSKRTIWKKAKGAKSIVVDEETRLLANAAADNGVVKVSGRNQQGVPDKASSESYPMHKRVAYDPDTGDLAQIFRSYVVNNIIE</sequence>
<dbReference type="AlphaFoldDB" id="A0AB39EM05"/>
<accession>A0AB39EM05</accession>